<evidence type="ECO:0000313" key="6">
    <source>
        <dbReference type="EMBL" id="SVE64522.1"/>
    </source>
</evidence>
<keyword evidence="4" id="KW-0472">Membrane</keyword>
<keyword evidence="2" id="KW-0479">Metal-binding</keyword>
<evidence type="ECO:0000256" key="3">
    <source>
        <dbReference type="ARBA" id="ARBA00023004"/>
    </source>
</evidence>
<evidence type="ECO:0000259" key="5">
    <source>
        <dbReference type="PROSITE" id="PS51007"/>
    </source>
</evidence>
<name>A0A383F5R6_9ZZZZ</name>
<protein>
    <recommendedName>
        <fullName evidence="5">Cytochrome c domain-containing protein</fullName>
    </recommendedName>
</protein>
<evidence type="ECO:0000256" key="2">
    <source>
        <dbReference type="ARBA" id="ARBA00022723"/>
    </source>
</evidence>
<dbReference type="InterPro" id="IPR009056">
    <property type="entry name" value="Cyt_c-like_dom"/>
</dbReference>
<keyword evidence="4" id="KW-1133">Transmembrane helix</keyword>
<proteinExistence type="predicted"/>
<feature type="transmembrane region" description="Helical" evidence="4">
    <location>
        <begin position="6"/>
        <end position="26"/>
    </location>
</feature>
<feature type="non-terminal residue" evidence="6">
    <location>
        <position position="77"/>
    </location>
</feature>
<gene>
    <name evidence="6" type="ORF">METZ01_LOCUS517376</name>
</gene>
<dbReference type="PROSITE" id="PS51007">
    <property type="entry name" value="CYTC"/>
    <property type="match status" value="1"/>
</dbReference>
<keyword evidence="3" id="KW-0408">Iron</keyword>
<dbReference type="GO" id="GO:0020037">
    <property type="term" value="F:heme binding"/>
    <property type="evidence" value="ECO:0007669"/>
    <property type="project" value="InterPro"/>
</dbReference>
<evidence type="ECO:0000256" key="4">
    <source>
        <dbReference type="SAM" id="Phobius"/>
    </source>
</evidence>
<dbReference type="SUPFAM" id="SSF46626">
    <property type="entry name" value="Cytochrome c"/>
    <property type="match status" value="1"/>
</dbReference>
<dbReference type="GO" id="GO:0046872">
    <property type="term" value="F:metal ion binding"/>
    <property type="evidence" value="ECO:0007669"/>
    <property type="project" value="UniProtKB-KW"/>
</dbReference>
<evidence type="ECO:0000256" key="1">
    <source>
        <dbReference type="ARBA" id="ARBA00022617"/>
    </source>
</evidence>
<feature type="non-terminal residue" evidence="6">
    <location>
        <position position="1"/>
    </location>
</feature>
<sequence>VLGENLKIIGVVVGTIGVFTLLANAIPQVQSEVPQDVSFGADVSEDELTASGELLYSSAGGCTACHGLGTRAPNLLT</sequence>
<reference evidence="6" key="1">
    <citation type="submission" date="2018-05" db="EMBL/GenBank/DDBJ databases">
        <authorList>
            <person name="Lanie J.A."/>
            <person name="Ng W.-L."/>
            <person name="Kazmierczak K.M."/>
            <person name="Andrzejewski T.M."/>
            <person name="Davidsen T.M."/>
            <person name="Wayne K.J."/>
            <person name="Tettelin H."/>
            <person name="Glass J.I."/>
            <person name="Rusch D."/>
            <person name="Podicherti R."/>
            <person name="Tsui H.-C.T."/>
            <person name="Winkler M.E."/>
        </authorList>
    </citation>
    <scope>NUCLEOTIDE SEQUENCE</scope>
</reference>
<dbReference type="AlphaFoldDB" id="A0A383F5R6"/>
<dbReference type="InterPro" id="IPR036909">
    <property type="entry name" value="Cyt_c-like_dom_sf"/>
</dbReference>
<keyword evidence="4" id="KW-0812">Transmembrane</keyword>
<dbReference type="GO" id="GO:0009055">
    <property type="term" value="F:electron transfer activity"/>
    <property type="evidence" value="ECO:0007669"/>
    <property type="project" value="InterPro"/>
</dbReference>
<organism evidence="6">
    <name type="scientific">marine metagenome</name>
    <dbReference type="NCBI Taxonomy" id="408172"/>
    <lineage>
        <taxon>unclassified sequences</taxon>
        <taxon>metagenomes</taxon>
        <taxon>ecological metagenomes</taxon>
    </lineage>
</organism>
<dbReference type="EMBL" id="UINC01231817">
    <property type="protein sequence ID" value="SVE64522.1"/>
    <property type="molecule type" value="Genomic_DNA"/>
</dbReference>
<keyword evidence="1" id="KW-0349">Heme</keyword>
<accession>A0A383F5R6</accession>
<feature type="domain" description="Cytochrome c" evidence="5">
    <location>
        <begin position="47"/>
        <end position="77"/>
    </location>
</feature>